<feature type="region of interest" description="Disordered" evidence="1">
    <location>
        <begin position="623"/>
        <end position="643"/>
    </location>
</feature>
<sequence>MPQPALQDPRSYVKAQRLPLPSHVGSRIETRGTSDYRAAQPMRIEVRNENYFRRLEQMKTMGFNAVKHEAYIGIGDPFYLDEKKLILNALGQLEESKDMETSSSSDEDDRESATDAANQKGKGVSAAKFVLRRSRKDLNTLKQEVSHSRSLIRNVRLGHGLFDLIKKEREAKQEEEEKQNKRKAEAMRNEWQPPKTETSSDEESSDEGLLAEEDLTRYMAEFGKPDSDDDDYDDVKGGNTSEDETTEGKGLVQLLSRITQDEDEDEVVISKSIMTTSRPESTKKKKIKMPRPYTPHHTNLSEARDQVSKDSLFRQLCTLNWILDAMKQDSLHNLPPIMSSWKLNDIGGMRSQEQKSREKEFDGRWKDFLSNPGAKIKNQRRNVPGKMGAKRGWLTSKNSTLSHPTGLTTPTTAMGSLRLGASQDTTQEESVPSSRADLDEDDERPHKSLFRFGENHNANTGHRVDETDGHQGRMDDTQTTNSGQRKKEKRSSDMETTIRRKSARLKATEISKSVEKESFRNSQTPRERMSAQTYRAEVNVRPKSSPQLLQFQANRPSVKYGSRVSEWSSTFRELQEDKALTLHDTLENMDRQKMSICQNKFIAINSNQQEHFHRAVRQMRARSAASMYGNPTKEQIQRKKDEAEQSKGNWYSDLLKNIPGELQAKWEYKNIMYKLARYGLQDDHKKRRRMEGSGQQHSMLKFIKVLGTLREWEICSPDISAAVEFAREKIIDMSIEDFEAWFQTQFPKVIRPQTAPPRSEKKDEKENTSRDNRSISRSSFTVRNAQSASVKGRNGASSDAKTRNAKSAVYRR</sequence>
<dbReference type="EMBL" id="NEDP02005564">
    <property type="protein sequence ID" value="OWF38511.1"/>
    <property type="molecule type" value="Genomic_DNA"/>
</dbReference>
<dbReference type="PANTHER" id="PTHR34754:SF1">
    <property type="entry name" value="COILED-COIL DOMAIN-CONTAINING PROTEIN 60"/>
    <property type="match status" value="1"/>
</dbReference>
<feature type="region of interest" description="Disordered" evidence="1">
    <location>
        <begin position="749"/>
        <end position="812"/>
    </location>
</feature>
<keyword evidence="3" id="KW-1185">Reference proteome</keyword>
<proteinExistence type="predicted"/>
<organism evidence="2 3">
    <name type="scientific">Mizuhopecten yessoensis</name>
    <name type="common">Japanese scallop</name>
    <name type="synonym">Patinopecten yessoensis</name>
    <dbReference type="NCBI Taxonomy" id="6573"/>
    <lineage>
        <taxon>Eukaryota</taxon>
        <taxon>Metazoa</taxon>
        <taxon>Spiralia</taxon>
        <taxon>Lophotrochozoa</taxon>
        <taxon>Mollusca</taxon>
        <taxon>Bivalvia</taxon>
        <taxon>Autobranchia</taxon>
        <taxon>Pteriomorphia</taxon>
        <taxon>Pectinida</taxon>
        <taxon>Pectinoidea</taxon>
        <taxon>Pectinidae</taxon>
        <taxon>Mizuhopecten</taxon>
    </lineage>
</organism>
<feature type="compositionally biased region" description="Basic and acidic residues" evidence="1">
    <location>
        <begin position="178"/>
        <end position="188"/>
    </location>
</feature>
<reference evidence="2 3" key="1">
    <citation type="journal article" date="2017" name="Nat. Ecol. Evol.">
        <title>Scallop genome provides insights into evolution of bilaterian karyotype and development.</title>
        <authorList>
            <person name="Wang S."/>
            <person name="Zhang J."/>
            <person name="Jiao W."/>
            <person name="Li J."/>
            <person name="Xun X."/>
            <person name="Sun Y."/>
            <person name="Guo X."/>
            <person name="Huan P."/>
            <person name="Dong B."/>
            <person name="Zhang L."/>
            <person name="Hu X."/>
            <person name="Sun X."/>
            <person name="Wang J."/>
            <person name="Zhao C."/>
            <person name="Wang Y."/>
            <person name="Wang D."/>
            <person name="Huang X."/>
            <person name="Wang R."/>
            <person name="Lv J."/>
            <person name="Li Y."/>
            <person name="Zhang Z."/>
            <person name="Liu B."/>
            <person name="Lu W."/>
            <person name="Hui Y."/>
            <person name="Liang J."/>
            <person name="Zhou Z."/>
            <person name="Hou R."/>
            <person name="Li X."/>
            <person name="Liu Y."/>
            <person name="Li H."/>
            <person name="Ning X."/>
            <person name="Lin Y."/>
            <person name="Zhao L."/>
            <person name="Xing Q."/>
            <person name="Dou J."/>
            <person name="Li Y."/>
            <person name="Mao J."/>
            <person name="Guo H."/>
            <person name="Dou H."/>
            <person name="Li T."/>
            <person name="Mu C."/>
            <person name="Jiang W."/>
            <person name="Fu Q."/>
            <person name="Fu X."/>
            <person name="Miao Y."/>
            <person name="Liu J."/>
            <person name="Yu Q."/>
            <person name="Li R."/>
            <person name="Liao H."/>
            <person name="Li X."/>
            <person name="Kong Y."/>
            <person name="Jiang Z."/>
            <person name="Chourrout D."/>
            <person name="Li R."/>
            <person name="Bao Z."/>
        </authorList>
    </citation>
    <scope>NUCLEOTIDE SEQUENCE [LARGE SCALE GENOMIC DNA]</scope>
    <source>
        <strain evidence="2 3">PY_sf001</strain>
    </source>
</reference>
<feature type="region of interest" description="Disordered" evidence="1">
    <location>
        <begin position="95"/>
        <end position="123"/>
    </location>
</feature>
<feature type="compositionally biased region" description="Basic and acidic residues" evidence="1">
    <location>
        <begin position="462"/>
        <end position="476"/>
    </location>
</feature>
<feature type="compositionally biased region" description="Basic and acidic residues" evidence="1">
    <location>
        <begin position="758"/>
        <end position="774"/>
    </location>
</feature>
<evidence type="ECO:0000256" key="1">
    <source>
        <dbReference type="SAM" id="MobiDB-lite"/>
    </source>
</evidence>
<evidence type="ECO:0000313" key="2">
    <source>
        <dbReference type="EMBL" id="OWF38511.1"/>
    </source>
</evidence>
<accession>A0A210PPV1</accession>
<feature type="region of interest" description="Disordered" evidence="1">
    <location>
        <begin position="511"/>
        <end position="530"/>
    </location>
</feature>
<name>A0A210PPV1_MIZYE</name>
<dbReference type="OrthoDB" id="10017343at2759"/>
<feature type="compositionally biased region" description="Polar residues" evidence="1">
    <location>
        <begin position="775"/>
        <end position="799"/>
    </location>
</feature>
<feature type="region of interest" description="Disordered" evidence="1">
    <location>
        <begin position="369"/>
        <end position="502"/>
    </location>
</feature>
<feature type="compositionally biased region" description="Basic and acidic residues" evidence="1">
    <location>
        <begin position="511"/>
        <end position="529"/>
    </location>
</feature>
<dbReference type="Proteomes" id="UP000242188">
    <property type="component" value="Unassembled WGS sequence"/>
</dbReference>
<protein>
    <submittedName>
        <fullName evidence="2">Coiled-coil domain-containing protein 60</fullName>
    </submittedName>
</protein>
<feature type="compositionally biased region" description="Polar residues" evidence="1">
    <location>
        <begin position="395"/>
        <end position="414"/>
    </location>
</feature>
<feature type="region of interest" description="Disordered" evidence="1">
    <location>
        <begin position="173"/>
        <end position="207"/>
    </location>
</feature>
<dbReference type="PANTHER" id="PTHR34754">
    <property type="entry name" value="COILED-COIL DOMAIN-CONTAINING PROTEIN 60"/>
    <property type="match status" value="1"/>
</dbReference>
<comment type="caution">
    <text evidence="2">The sequence shown here is derived from an EMBL/GenBank/DDBJ whole genome shotgun (WGS) entry which is preliminary data.</text>
</comment>
<dbReference type="AlphaFoldDB" id="A0A210PPV1"/>
<dbReference type="InterPro" id="IPR031526">
    <property type="entry name" value="DUF4698"/>
</dbReference>
<feature type="region of interest" description="Disordered" evidence="1">
    <location>
        <begin position="275"/>
        <end position="299"/>
    </location>
</feature>
<feature type="region of interest" description="Disordered" evidence="1">
    <location>
        <begin position="221"/>
        <end position="249"/>
    </location>
</feature>
<dbReference type="Pfam" id="PF15769">
    <property type="entry name" value="DUF4698"/>
    <property type="match status" value="1"/>
</dbReference>
<evidence type="ECO:0000313" key="3">
    <source>
        <dbReference type="Proteomes" id="UP000242188"/>
    </source>
</evidence>
<gene>
    <name evidence="2" type="ORF">KP79_PYT24010</name>
</gene>
<dbReference type="STRING" id="6573.A0A210PPV1"/>
<feature type="compositionally biased region" description="Polar residues" evidence="1">
    <location>
        <begin position="422"/>
        <end position="433"/>
    </location>
</feature>